<dbReference type="InterPro" id="IPR020846">
    <property type="entry name" value="MFS_dom"/>
</dbReference>
<feature type="transmembrane region" description="Helical" evidence="9">
    <location>
        <begin position="582"/>
        <end position="602"/>
    </location>
</feature>
<feature type="transmembrane region" description="Helical" evidence="9">
    <location>
        <begin position="308"/>
        <end position="328"/>
    </location>
</feature>
<dbReference type="GeneID" id="7049495"/>
<dbReference type="GO" id="GO:0055085">
    <property type="term" value="P:transmembrane transport"/>
    <property type="evidence" value="ECO:0000318"/>
    <property type="project" value="GO_Central"/>
</dbReference>
<feature type="compositionally biased region" description="Polar residues" evidence="8">
    <location>
        <begin position="25"/>
        <end position="34"/>
    </location>
</feature>
<evidence type="ECO:0000256" key="9">
    <source>
        <dbReference type="SAM" id="Phobius"/>
    </source>
</evidence>
<evidence type="ECO:0000256" key="8">
    <source>
        <dbReference type="SAM" id="MobiDB-lite"/>
    </source>
</evidence>
<dbReference type="RefSeq" id="XP_002174023.2">
    <property type="nucleotide sequence ID" value="XM_002173987.2"/>
</dbReference>
<evidence type="ECO:0000256" key="4">
    <source>
        <dbReference type="ARBA" id="ARBA00022692"/>
    </source>
</evidence>
<evidence type="ECO:0000256" key="5">
    <source>
        <dbReference type="ARBA" id="ARBA00022989"/>
    </source>
</evidence>
<evidence type="ECO:0000313" key="11">
    <source>
        <dbReference type="EMBL" id="EEB07730.2"/>
    </source>
</evidence>
<feature type="transmembrane region" description="Helical" evidence="9">
    <location>
        <begin position="417"/>
        <end position="437"/>
    </location>
</feature>
<evidence type="ECO:0000256" key="7">
    <source>
        <dbReference type="ARBA" id="ARBA00023136"/>
    </source>
</evidence>
<dbReference type="AlphaFoldDB" id="B6K1A9"/>
<dbReference type="FunFam" id="1.20.1250.20:FF:000197">
    <property type="entry name" value="Siderophore iron transporter 1"/>
    <property type="match status" value="1"/>
</dbReference>
<accession>B6K1A9</accession>
<feature type="transmembrane region" description="Helical" evidence="9">
    <location>
        <begin position="256"/>
        <end position="280"/>
    </location>
</feature>
<comment type="subcellular location">
    <subcellularLocation>
        <location evidence="1">Membrane</location>
        <topology evidence="1">Multi-pass membrane protein</topology>
    </subcellularLocation>
</comment>
<feature type="compositionally biased region" description="Basic and acidic residues" evidence="8">
    <location>
        <begin position="46"/>
        <end position="56"/>
    </location>
</feature>
<proteinExistence type="inferred from homology"/>
<dbReference type="GO" id="GO:0015343">
    <property type="term" value="F:siderophore-iron transmembrane transporter activity"/>
    <property type="evidence" value="ECO:0000318"/>
    <property type="project" value="GO_Central"/>
</dbReference>
<feature type="region of interest" description="Disordered" evidence="8">
    <location>
        <begin position="1"/>
        <end position="82"/>
    </location>
</feature>
<dbReference type="InterPro" id="IPR036259">
    <property type="entry name" value="MFS_trans_sf"/>
</dbReference>
<evidence type="ECO:0000259" key="10">
    <source>
        <dbReference type="PROSITE" id="PS50850"/>
    </source>
</evidence>
<keyword evidence="3" id="KW-0813">Transport</keyword>
<keyword evidence="4 9" id="KW-0812">Transmembrane</keyword>
<dbReference type="InterPro" id="IPR011701">
    <property type="entry name" value="MFS"/>
</dbReference>
<feature type="transmembrane region" description="Helical" evidence="9">
    <location>
        <begin position="444"/>
        <end position="463"/>
    </location>
</feature>
<feature type="transmembrane region" description="Helical" evidence="9">
    <location>
        <begin position="103"/>
        <end position="124"/>
    </location>
</feature>
<feature type="transmembrane region" description="Helical" evidence="9">
    <location>
        <begin position="469"/>
        <end position="492"/>
    </location>
</feature>
<dbReference type="STRING" id="402676.B6K1A9"/>
<dbReference type="HOGENOM" id="CLU_012970_2_0_1"/>
<organism evidence="11 12">
    <name type="scientific">Schizosaccharomyces japonicus (strain yFS275 / FY16936)</name>
    <name type="common">Fission yeast</name>
    <dbReference type="NCBI Taxonomy" id="402676"/>
    <lineage>
        <taxon>Eukaryota</taxon>
        <taxon>Fungi</taxon>
        <taxon>Dikarya</taxon>
        <taxon>Ascomycota</taxon>
        <taxon>Taphrinomycotina</taxon>
        <taxon>Schizosaccharomycetes</taxon>
        <taxon>Schizosaccharomycetales</taxon>
        <taxon>Schizosaccharomycetaceae</taxon>
        <taxon>Schizosaccharomyces</taxon>
    </lineage>
</organism>
<feature type="transmembrane region" description="Helical" evidence="9">
    <location>
        <begin position="377"/>
        <end position="397"/>
    </location>
</feature>
<dbReference type="GO" id="GO:0005886">
    <property type="term" value="C:plasma membrane"/>
    <property type="evidence" value="ECO:0000318"/>
    <property type="project" value="GO_Central"/>
</dbReference>
<evidence type="ECO:0000256" key="2">
    <source>
        <dbReference type="ARBA" id="ARBA00008335"/>
    </source>
</evidence>
<gene>
    <name evidence="11" type="ORF">SJAG_02834</name>
</gene>
<keyword evidence="5 9" id="KW-1133">Transmembrane helix</keyword>
<dbReference type="SUPFAM" id="SSF103473">
    <property type="entry name" value="MFS general substrate transporter"/>
    <property type="match status" value="1"/>
</dbReference>
<dbReference type="PROSITE" id="PS50850">
    <property type="entry name" value="MFS"/>
    <property type="match status" value="1"/>
</dbReference>
<dbReference type="Proteomes" id="UP000001744">
    <property type="component" value="Unassembled WGS sequence"/>
</dbReference>
<evidence type="ECO:0000256" key="6">
    <source>
        <dbReference type="ARBA" id="ARBA00023065"/>
    </source>
</evidence>
<dbReference type="PANTHER" id="PTHR23501">
    <property type="entry name" value="MAJOR FACILITATOR SUPERFAMILY"/>
    <property type="match status" value="1"/>
</dbReference>
<feature type="domain" description="Major facilitator superfamily (MFS) profile" evidence="10">
    <location>
        <begin position="105"/>
        <end position="606"/>
    </location>
</feature>
<reference evidence="11 12" key="1">
    <citation type="journal article" date="2011" name="Science">
        <title>Comparative functional genomics of the fission yeasts.</title>
        <authorList>
            <person name="Rhind N."/>
            <person name="Chen Z."/>
            <person name="Yassour M."/>
            <person name="Thompson D.A."/>
            <person name="Haas B.J."/>
            <person name="Habib N."/>
            <person name="Wapinski I."/>
            <person name="Roy S."/>
            <person name="Lin M.F."/>
            <person name="Heiman D.I."/>
            <person name="Young S.K."/>
            <person name="Furuya K."/>
            <person name="Guo Y."/>
            <person name="Pidoux A."/>
            <person name="Chen H.M."/>
            <person name="Robbertse B."/>
            <person name="Goldberg J.M."/>
            <person name="Aoki K."/>
            <person name="Bayne E.H."/>
            <person name="Berlin A.M."/>
            <person name="Desjardins C.A."/>
            <person name="Dobbs E."/>
            <person name="Dukaj L."/>
            <person name="Fan L."/>
            <person name="FitzGerald M.G."/>
            <person name="French C."/>
            <person name="Gujja S."/>
            <person name="Hansen K."/>
            <person name="Keifenheim D."/>
            <person name="Levin J.Z."/>
            <person name="Mosher R.A."/>
            <person name="Mueller C.A."/>
            <person name="Pfiffner J."/>
            <person name="Priest M."/>
            <person name="Russ C."/>
            <person name="Smialowska A."/>
            <person name="Swoboda P."/>
            <person name="Sykes S.M."/>
            <person name="Vaughn M."/>
            <person name="Vengrova S."/>
            <person name="Yoder R."/>
            <person name="Zeng Q."/>
            <person name="Allshire R."/>
            <person name="Baulcombe D."/>
            <person name="Birren B.W."/>
            <person name="Brown W."/>
            <person name="Ekwall K."/>
            <person name="Kellis M."/>
            <person name="Leatherwood J."/>
            <person name="Levin H."/>
            <person name="Margalit H."/>
            <person name="Martienssen R."/>
            <person name="Nieduszynski C.A."/>
            <person name="Spatafora J.W."/>
            <person name="Friedman N."/>
            <person name="Dalgaard J.Z."/>
            <person name="Baumann P."/>
            <person name="Niki H."/>
            <person name="Regev A."/>
            <person name="Nusbaum C."/>
        </authorList>
    </citation>
    <scope>NUCLEOTIDE SEQUENCE [LARGE SCALE GENOMIC DNA]</scope>
    <source>
        <strain evidence="12">yFS275 / FY16936</strain>
    </source>
</reference>
<feature type="transmembrane region" description="Helical" evidence="9">
    <location>
        <begin position="504"/>
        <end position="530"/>
    </location>
</feature>
<keyword evidence="12" id="KW-1185">Reference proteome</keyword>
<dbReference type="eggNOG" id="KOG0254">
    <property type="taxonomic scope" value="Eukaryota"/>
</dbReference>
<protein>
    <submittedName>
        <fullName evidence="11">Siderophore iron transporter 1</fullName>
    </submittedName>
</protein>
<evidence type="ECO:0000313" key="12">
    <source>
        <dbReference type="Proteomes" id="UP000001744"/>
    </source>
</evidence>
<dbReference type="JaponicusDB" id="SJAG_02834"/>
<dbReference type="Pfam" id="PF07690">
    <property type="entry name" value="MFS_1"/>
    <property type="match status" value="1"/>
</dbReference>
<dbReference type="EMBL" id="KE651166">
    <property type="protein sequence ID" value="EEB07730.2"/>
    <property type="molecule type" value="Genomic_DNA"/>
</dbReference>
<evidence type="ECO:0000256" key="3">
    <source>
        <dbReference type="ARBA" id="ARBA00022448"/>
    </source>
</evidence>
<comment type="similarity">
    <text evidence="2">Belongs to the major facilitator superfamily.</text>
</comment>
<dbReference type="Gene3D" id="1.20.1250.20">
    <property type="entry name" value="MFS general substrate transporter like domains"/>
    <property type="match status" value="2"/>
</dbReference>
<feature type="transmembrane region" description="Helical" evidence="9">
    <location>
        <begin position="198"/>
        <end position="217"/>
    </location>
</feature>
<sequence>MQKSEGVINRGLSFMDPESFRPRLNSKSENSGNDIQFVDETSDSTKSNEKDKDTKEWTQNISPIDNQNEVDNKDDSDISSTQELSGVEKARKLRELWSRKSMYIAYTTVFLLTFVLSFQMQVYYSLYAYAISSFRAHSLVSTISTVASIVNAVMKPPLARVCDVFGRLEAFTISVVLYVIGLLLIACCKNVQTYAGGVVMYNVGYSGMEFIITVFLSDTSSLASRPLMIAINSLPFVVTVWIGPLVGQAFYKHSTWRWGIGSWCIIVPVCALPFFIIFWMHQRKATKLGLVKPATAINPRRLFHQFDVIGIFFMTAGFCLLLITLTLAGYNGNKWRQARYIVMFVLGGVFIVFFVVYEIKLAKYPSIPFRLMREPTIAACCTIAFLLYFTFYCWDNYLTSFLQVVHYTTINSAGHIANTYSFGACATAIIVGILVRVFKRQKIFLLLAVPLTVLGQALMIRYRGTQYNWAYQVMPQIFVALAGGTIMTLIVVCMQSVVKQEYFAILTALLYTVISTGGAVGSSISGTIWINMMPSRLKRYLPDAYKNQTTAIFESLVTQLSYPRGSDARNAIIHAYEDVQRVLTIVSTAFSAILIIPVWFVANPKLSSKTVSLFEDEKQRRGQIA</sequence>
<keyword evidence="6" id="KW-0406">Ion transport</keyword>
<keyword evidence="7 9" id="KW-0472">Membrane</keyword>
<dbReference type="OrthoDB" id="4078873at2759"/>
<feature type="transmembrane region" description="Helical" evidence="9">
    <location>
        <begin position="340"/>
        <end position="357"/>
    </location>
</feature>
<dbReference type="OMA" id="LMREPTI"/>
<dbReference type="PANTHER" id="PTHR23501:SF196">
    <property type="entry name" value="SIDEROPHORE IRON TRANSPORTER 1"/>
    <property type="match status" value="1"/>
</dbReference>
<name>B6K1A9_SCHJY</name>
<feature type="transmembrane region" description="Helical" evidence="9">
    <location>
        <begin position="166"/>
        <end position="186"/>
    </location>
</feature>
<dbReference type="VEuPathDB" id="FungiDB:SJAG_02834"/>
<feature type="transmembrane region" description="Helical" evidence="9">
    <location>
        <begin position="229"/>
        <end position="250"/>
    </location>
</feature>
<feature type="compositionally biased region" description="Polar residues" evidence="8">
    <location>
        <begin position="57"/>
        <end position="69"/>
    </location>
</feature>
<evidence type="ECO:0000256" key="1">
    <source>
        <dbReference type="ARBA" id="ARBA00004141"/>
    </source>
</evidence>